<protein>
    <recommendedName>
        <fullName evidence="6 7">Peptidyl-tRNA hydrolase</fullName>
        <shortName evidence="7">Pth</shortName>
        <ecNumber evidence="1 7">3.1.1.29</ecNumber>
    </recommendedName>
</protein>
<dbReference type="GO" id="GO:0006515">
    <property type="term" value="P:protein quality control for misfolded or incompletely synthesized proteins"/>
    <property type="evidence" value="ECO:0007669"/>
    <property type="project" value="UniProtKB-UniRule"/>
</dbReference>
<keyword evidence="9" id="KW-1185">Reference proteome</keyword>
<comment type="caution">
    <text evidence="8">The sequence shown here is derived from an EMBL/GenBank/DDBJ whole genome shotgun (WGS) entry which is preliminary data.</text>
</comment>
<dbReference type="CDD" id="cd00462">
    <property type="entry name" value="PTH"/>
    <property type="match status" value="1"/>
</dbReference>
<evidence type="ECO:0000256" key="2">
    <source>
        <dbReference type="ARBA" id="ARBA00022555"/>
    </source>
</evidence>
<feature type="binding site" evidence="7">
    <location>
        <position position="16"/>
    </location>
    <ligand>
        <name>tRNA</name>
        <dbReference type="ChEBI" id="CHEBI:17843"/>
    </ligand>
</feature>
<comment type="function">
    <text evidence="7">Catalyzes the release of premature peptidyl moieties from peptidyl-tRNA molecules trapped in stalled 50S ribosomal subunits, and thus maintains levels of free tRNAs and 50S ribosomes.</text>
</comment>
<comment type="catalytic activity">
    <reaction evidence="7">
        <text>an N-acyl-L-alpha-aminoacyl-tRNA + H2O = an N-acyl-L-amino acid + a tRNA + H(+)</text>
        <dbReference type="Rhea" id="RHEA:54448"/>
        <dbReference type="Rhea" id="RHEA-COMP:10123"/>
        <dbReference type="Rhea" id="RHEA-COMP:13883"/>
        <dbReference type="ChEBI" id="CHEBI:15377"/>
        <dbReference type="ChEBI" id="CHEBI:15378"/>
        <dbReference type="ChEBI" id="CHEBI:59874"/>
        <dbReference type="ChEBI" id="CHEBI:78442"/>
        <dbReference type="ChEBI" id="CHEBI:138191"/>
        <dbReference type="EC" id="3.1.1.29"/>
    </reaction>
</comment>
<dbReference type="AlphaFoldDB" id="A0A0W1AD48"/>
<dbReference type="GO" id="GO:0004045">
    <property type="term" value="F:peptidyl-tRNA hydrolase activity"/>
    <property type="evidence" value="ECO:0007669"/>
    <property type="project" value="UniProtKB-UniRule"/>
</dbReference>
<dbReference type="OrthoDB" id="9800507at2"/>
<dbReference type="GO" id="GO:0072344">
    <property type="term" value="P:rescue of stalled ribosome"/>
    <property type="evidence" value="ECO:0007669"/>
    <property type="project" value="UniProtKB-UniRule"/>
</dbReference>
<dbReference type="EMBL" id="LNZB01000036">
    <property type="protein sequence ID" value="KTD79249.1"/>
    <property type="molecule type" value="Genomic_DNA"/>
</dbReference>
<dbReference type="HAMAP" id="MF_00083">
    <property type="entry name" value="Pept_tRNA_hydro_bact"/>
    <property type="match status" value="1"/>
</dbReference>
<keyword evidence="4 7" id="KW-0694">RNA-binding</keyword>
<gene>
    <name evidence="7 8" type="primary">pth</name>
    <name evidence="8" type="ORF">Lwal_1321</name>
</gene>
<evidence type="ECO:0000256" key="3">
    <source>
        <dbReference type="ARBA" id="ARBA00022801"/>
    </source>
</evidence>
<sequence length="189" mass="20827">MAIKLIIGLRNPGTAYEQTRHNAGGWLVHSLAQRHNAHFKLDKKMQAELAELKVNNHSCLLALPLTFMNHSGQPVRAISQFYKMLPEEIIVVHDELDLPAGRVKLKTGGGHGGHNGLRDIIAQLGSGDFHRVRIGIGHPGHRDLVHQYVLSKPSMSDRQHIYDAVDRGVAVLPTAIEGDIARAMNQLNA</sequence>
<comment type="function">
    <text evidence="7">Hydrolyzes ribosome-free peptidyl-tRNAs (with 1 or more amino acids incorporated), which drop off the ribosome during protein synthesis, or as a result of ribosome stalling.</text>
</comment>
<keyword evidence="7" id="KW-0963">Cytoplasm</keyword>
<comment type="subcellular location">
    <subcellularLocation>
        <location evidence="7">Cytoplasm</location>
    </subcellularLocation>
</comment>
<dbReference type="EC" id="3.1.1.29" evidence="1 7"/>
<proteinExistence type="inferred from homology"/>
<dbReference type="InterPro" id="IPR001328">
    <property type="entry name" value="Pept_tRNA_hydro"/>
</dbReference>
<evidence type="ECO:0000256" key="1">
    <source>
        <dbReference type="ARBA" id="ARBA00013260"/>
    </source>
</evidence>
<dbReference type="SUPFAM" id="SSF53178">
    <property type="entry name" value="Peptidyl-tRNA hydrolase-like"/>
    <property type="match status" value="1"/>
</dbReference>
<dbReference type="Gene3D" id="3.40.50.1470">
    <property type="entry name" value="Peptidyl-tRNA hydrolase"/>
    <property type="match status" value="1"/>
</dbReference>
<evidence type="ECO:0000313" key="9">
    <source>
        <dbReference type="Proteomes" id="UP000054729"/>
    </source>
</evidence>
<evidence type="ECO:0000313" key="8">
    <source>
        <dbReference type="EMBL" id="KTD79249.1"/>
    </source>
</evidence>
<feature type="binding site" evidence="7">
    <location>
        <position position="69"/>
    </location>
    <ligand>
        <name>tRNA</name>
        <dbReference type="ChEBI" id="CHEBI:17843"/>
    </ligand>
</feature>
<dbReference type="Proteomes" id="UP000054729">
    <property type="component" value="Unassembled WGS sequence"/>
</dbReference>
<keyword evidence="2 7" id="KW-0820">tRNA-binding</keyword>
<dbReference type="PROSITE" id="PS01196">
    <property type="entry name" value="PEPT_TRNA_HYDROL_2"/>
    <property type="match status" value="1"/>
</dbReference>
<comment type="subunit">
    <text evidence="7">Monomer.</text>
</comment>
<keyword evidence="3 7" id="KW-0378">Hydrolase</keyword>
<dbReference type="FunFam" id="3.40.50.1470:FF:000001">
    <property type="entry name" value="Peptidyl-tRNA hydrolase"/>
    <property type="match status" value="1"/>
</dbReference>
<accession>A0A0W1AD48</accession>
<dbReference type="GO" id="GO:0005737">
    <property type="term" value="C:cytoplasm"/>
    <property type="evidence" value="ECO:0007669"/>
    <property type="project" value="UniProtKB-SubCell"/>
</dbReference>
<dbReference type="InterPro" id="IPR036416">
    <property type="entry name" value="Pept_tRNA_hydro_sf"/>
</dbReference>
<evidence type="ECO:0000256" key="7">
    <source>
        <dbReference type="HAMAP-Rule" id="MF_00083"/>
    </source>
</evidence>
<feature type="binding site" evidence="7">
    <location>
        <position position="115"/>
    </location>
    <ligand>
        <name>tRNA</name>
        <dbReference type="ChEBI" id="CHEBI:17843"/>
    </ligand>
</feature>
<feature type="binding site" evidence="7">
    <location>
        <position position="67"/>
    </location>
    <ligand>
        <name>tRNA</name>
        <dbReference type="ChEBI" id="CHEBI:17843"/>
    </ligand>
</feature>
<evidence type="ECO:0000256" key="4">
    <source>
        <dbReference type="ARBA" id="ARBA00022884"/>
    </source>
</evidence>
<comment type="similarity">
    <text evidence="5 7">Belongs to the PTH family.</text>
</comment>
<feature type="site" description="Discriminates between blocked and unblocked aminoacyl-tRNA" evidence="7">
    <location>
        <position position="11"/>
    </location>
</feature>
<organism evidence="8 9">
    <name type="scientific">Legionella waltersii</name>
    <dbReference type="NCBI Taxonomy" id="66969"/>
    <lineage>
        <taxon>Bacteria</taxon>
        <taxon>Pseudomonadati</taxon>
        <taxon>Pseudomonadota</taxon>
        <taxon>Gammaproteobacteria</taxon>
        <taxon>Legionellales</taxon>
        <taxon>Legionellaceae</taxon>
        <taxon>Legionella</taxon>
    </lineage>
</organism>
<dbReference type="PANTHER" id="PTHR17224">
    <property type="entry name" value="PEPTIDYL-TRNA HYDROLASE"/>
    <property type="match status" value="1"/>
</dbReference>
<dbReference type="InterPro" id="IPR018171">
    <property type="entry name" value="Pept_tRNA_hydro_CS"/>
</dbReference>
<evidence type="ECO:0000256" key="5">
    <source>
        <dbReference type="ARBA" id="ARBA00038063"/>
    </source>
</evidence>
<dbReference type="GO" id="GO:0000049">
    <property type="term" value="F:tRNA binding"/>
    <property type="evidence" value="ECO:0007669"/>
    <property type="project" value="UniProtKB-UniRule"/>
</dbReference>
<name>A0A0W1AD48_9GAMM</name>
<dbReference type="NCBIfam" id="TIGR00447">
    <property type="entry name" value="pth"/>
    <property type="match status" value="1"/>
</dbReference>
<feature type="site" description="Stabilizes the basic form of H active site to accept a proton" evidence="7">
    <location>
        <position position="94"/>
    </location>
</feature>
<dbReference type="PANTHER" id="PTHR17224:SF1">
    <property type="entry name" value="PEPTIDYL-TRNA HYDROLASE"/>
    <property type="match status" value="1"/>
</dbReference>
<reference evidence="8 9" key="1">
    <citation type="submission" date="2015-11" db="EMBL/GenBank/DDBJ databases">
        <title>Genomic analysis of 38 Legionella species identifies large and diverse effector repertoires.</title>
        <authorList>
            <person name="Burstein D."/>
            <person name="Amaro F."/>
            <person name="Zusman T."/>
            <person name="Lifshitz Z."/>
            <person name="Cohen O."/>
            <person name="Gilbert J.A."/>
            <person name="Pupko T."/>
            <person name="Shuman H.A."/>
            <person name="Segal G."/>
        </authorList>
    </citation>
    <scope>NUCLEOTIDE SEQUENCE [LARGE SCALE GENOMIC DNA]</scope>
    <source>
        <strain evidence="8 9">ATCC 51914</strain>
    </source>
</reference>
<evidence type="ECO:0000256" key="6">
    <source>
        <dbReference type="ARBA" id="ARBA00050038"/>
    </source>
</evidence>
<dbReference type="RefSeq" id="WP_058480030.1">
    <property type="nucleotide sequence ID" value="NZ_CAAAIQ010000007.1"/>
</dbReference>
<dbReference type="Pfam" id="PF01195">
    <property type="entry name" value="Pept_tRNA_hydro"/>
    <property type="match status" value="1"/>
</dbReference>
<dbReference type="PATRIC" id="fig|66969.6.peg.1449"/>
<dbReference type="STRING" id="66969.Lwal_1321"/>
<feature type="active site" description="Proton acceptor" evidence="7">
    <location>
        <position position="21"/>
    </location>
</feature>